<protein>
    <submittedName>
        <fullName evidence="3">Uncharacterized protein</fullName>
    </submittedName>
</protein>
<name>A0AAD5MSM6_PARTN</name>
<gene>
    <name evidence="2" type="ORF">KIN20_024014</name>
    <name evidence="3" type="ORF">KIN20_024023</name>
</gene>
<dbReference type="Proteomes" id="UP001196413">
    <property type="component" value="Unassembled WGS sequence"/>
</dbReference>
<evidence type="ECO:0000256" key="1">
    <source>
        <dbReference type="SAM" id="MobiDB-lite"/>
    </source>
</evidence>
<sequence length="68" mass="7480">MRRLRHSGSQANNEVVPEEAGPSTSRPRSEERLAEVIAEVEVEPFSSTDQPTQGAPKKTPLRKLLAGR</sequence>
<reference evidence="3" key="1">
    <citation type="submission" date="2021-06" db="EMBL/GenBank/DDBJ databases">
        <title>Parelaphostrongylus tenuis whole genome reference sequence.</title>
        <authorList>
            <person name="Garwood T.J."/>
            <person name="Larsen P.A."/>
            <person name="Fountain-Jones N.M."/>
            <person name="Garbe J.R."/>
            <person name="Macchietto M.G."/>
            <person name="Kania S.A."/>
            <person name="Gerhold R.W."/>
            <person name="Richards J.E."/>
            <person name="Wolf T.M."/>
        </authorList>
    </citation>
    <scope>NUCLEOTIDE SEQUENCE</scope>
    <source>
        <strain evidence="3">MNPRO001-30</strain>
        <tissue evidence="3">Meninges</tissue>
    </source>
</reference>
<evidence type="ECO:0000313" key="2">
    <source>
        <dbReference type="EMBL" id="KAJ1364028.1"/>
    </source>
</evidence>
<comment type="caution">
    <text evidence="3">The sequence shown here is derived from an EMBL/GenBank/DDBJ whole genome shotgun (WGS) entry which is preliminary data.</text>
</comment>
<organism evidence="3 4">
    <name type="scientific">Parelaphostrongylus tenuis</name>
    <name type="common">Meningeal worm</name>
    <dbReference type="NCBI Taxonomy" id="148309"/>
    <lineage>
        <taxon>Eukaryota</taxon>
        <taxon>Metazoa</taxon>
        <taxon>Ecdysozoa</taxon>
        <taxon>Nematoda</taxon>
        <taxon>Chromadorea</taxon>
        <taxon>Rhabditida</taxon>
        <taxon>Rhabditina</taxon>
        <taxon>Rhabditomorpha</taxon>
        <taxon>Strongyloidea</taxon>
        <taxon>Metastrongylidae</taxon>
        <taxon>Parelaphostrongylus</taxon>
    </lineage>
</organism>
<feature type="region of interest" description="Disordered" evidence="1">
    <location>
        <begin position="1"/>
        <end position="68"/>
    </location>
</feature>
<accession>A0AAD5MSM6</accession>
<dbReference type="EMBL" id="JAHQIW010004850">
    <property type="protein sequence ID" value="KAJ1364028.1"/>
    <property type="molecule type" value="Genomic_DNA"/>
</dbReference>
<proteinExistence type="predicted"/>
<keyword evidence="4" id="KW-1185">Reference proteome</keyword>
<dbReference type="AlphaFoldDB" id="A0AAD5MSM6"/>
<evidence type="ECO:0000313" key="3">
    <source>
        <dbReference type="EMBL" id="KAJ1364035.1"/>
    </source>
</evidence>
<evidence type="ECO:0000313" key="4">
    <source>
        <dbReference type="Proteomes" id="UP001196413"/>
    </source>
</evidence>
<dbReference type="EMBL" id="JAHQIW010004851">
    <property type="protein sequence ID" value="KAJ1364035.1"/>
    <property type="molecule type" value="Genomic_DNA"/>
</dbReference>